<dbReference type="AlphaFoldDB" id="A0A9P4HSJ6"/>
<sequence length="192" mass="21707">MAAPPEKTLHDLNGAWIMNKTLSGDSDAVMQLQGVGWLIRKTISFATVTLHTKQYMDDAGVEHVDIAQAISGGKGTQELRALNNEWEPHSDIVFGKVRGRCQWIKTADLEGADEDKKWMREGWDKETLDKGEFIECLVESVDKGWTAWQVWGFEDVNGERRYARHVVVKDKSGKKVQRIKLIYDWAGQSASS</sequence>
<evidence type="ECO:0008006" key="3">
    <source>
        <dbReference type="Google" id="ProtNLM"/>
    </source>
</evidence>
<dbReference type="PANTHER" id="PTHR38115">
    <property type="entry name" value="LIPOCALIN-LIKE DOMAIN-CONTAINING PROTEIN"/>
    <property type="match status" value="1"/>
</dbReference>
<dbReference type="PANTHER" id="PTHR38115:SF1">
    <property type="entry name" value="LIPOCALIN-LIKE DOMAIN-CONTAINING PROTEIN"/>
    <property type="match status" value="1"/>
</dbReference>
<proteinExistence type="predicted"/>
<evidence type="ECO:0000313" key="2">
    <source>
        <dbReference type="Proteomes" id="UP000799776"/>
    </source>
</evidence>
<dbReference type="OrthoDB" id="425354at2759"/>
<keyword evidence="2" id="KW-1185">Reference proteome</keyword>
<evidence type="ECO:0000313" key="1">
    <source>
        <dbReference type="EMBL" id="KAF2085661.1"/>
    </source>
</evidence>
<dbReference type="Proteomes" id="UP000799776">
    <property type="component" value="Unassembled WGS sequence"/>
</dbReference>
<organism evidence="1 2">
    <name type="scientific">Saccharata proteae CBS 121410</name>
    <dbReference type="NCBI Taxonomy" id="1314787"/>
    <lineage>
        <taxon>Eukaryota</taxon>
        <taxon>Fungi</taxon>
        <taxon>Dikarya</taxon>
        <taxon>Ascomycota</taxon>
        <taxon>Pezizomycotina</taxon>
        <taxon>Dothideomycetes</taxon>
        <taxon>Dothideomycetes incertae sedis</taxon>
        <taxon>Botryosphaeriales</taxon>
        <taxon>Saccharataceae</taxon>
        <taxon>Saccharata</taxon>
    </lineage>
</organism>
<accession>A0A9P4HSJ6</accession>
<dbReference type="InterPro" id="IPR053037">
    <property type="entry name" value="Pericyclase_pydY-like"/>
</dbReference>
<comment type="caution">
    <text evidence="1">The sequence shown here is derived from an EMBL/GenBank/DDBJ whole genome shotgun (WGS) entry which is preliminary data.</text>
</comment>
<gene>
    <name evidence="1" type="ORF">K490DRAFT_46308</name>
</gene>
<dbReference type="EMBL" id="ML978729">
    <property type="protein sequence ID" value="KAF2085661.1"/>
    <property type="molecule type" value="Genomic_DNA"/>
</dbReference>
<name>A0A9P4HSJ6_9PEZI</name>
<reference evidence="1" key="1">
    <citation type="journal article" date="2020" name="Stud. Mycol.">
        <title>101 Dothideomycetes genomes: a test case for predicting lifestyles and emergence of pathogens.</title>
        <authorList>
            <person name="Haridas S."/>
            <person name="Albert R."/>
            <person name="Binder M."/>
            <person name="Bloem J."/>
            <person name="Labutti K."/>
            <person name="Salamov A."/>
            <person name="Andreopoulos B."/>
            <person name="Baker S."/>
            <person name="Barry K."/>
            <person name="Bills G."/>
            <person name="Bluhm B."/>
            <person name="Cannon C."/>
            <person name="Castanera R."/>
            <person name="Culley D."/>
            <person name="Daum C."/>
            <person name="Ezra D."/>
            <person name="Gonzalez J."/>
            <person name="Henrissat B."/>
            <person name="Kuo A."/>
            <person name="Liang C."/>
            <person name="Lipzen A."/>
            <person name="Lutzoni F."/>
            <person name="Magnuson J."/>
            <person name="Mondo S."/>
            <person name="Nolan M."/>
            <person name="Ohm R."/>
            <person name="Pangilinan J."/>
            <person name="Park H.-J."/>
            <person name="Ramirez L."/>
            <person name="Alfaro M."/>
            <person name="Sun H."/>
            <person name="Tritt A."/>
            <person name="Yoshinaga Y."/>
            <person name="Zwiers L.-H."/>
            <person name="Turgeon B."/>
            <person name="Goodwin S."/>
            <person name="Spatafora J."/>
            <person name="Crous P."/>
            <person name="Grigoriev I."/>
        </authorList>
    </citation>
    <scope>NUCLEOTIDE SEQUENCE</scope>
    <source>
        <strain evidence="1">CBS 121410</strain>
    </source>
</reference>
<protein>
    <recommendedName>
        <fullName evidence="3">Lccl domain-containing protein</fullName>
    </recommendedName>
</protein>